<protein>
    <submittedName>
        <fullName evidence="1">Uncharacterized protein</fullName>
    </submittedName>
</protein>
<evidence type="ECO:0000313" key="2">
    <source>
        <dbReference type="Proteomes" id="UP000606776"/>
    </source>
</evidence>
<reference evidence="1 2" key="1">
    <citation type="submission" date="2020-10" db="EMBL/GenBank/DDBJ databases">
        <authorList>
            <person name="Castelo-Branco R."/>
            <person name="Eusebio N."/>
            <person name="Adriana R."/>
            <person name="Vieira A."/>
            <person name="Brugerolle De Fraissinette N."/>
            <person name="Rezende De Castro R."/>
            <person name="Schneider M.P."/>
            <person name="Vasconcelos V."/>
            <person name="Leao P.N."/>
        </authorList>
    </citation>
    <scope>NUCLEOTIDE SEQUENCE [LARGE SCALE GENOMIC DNA]</scope>
    <source>
        <strain evidence="1 2">LEGE 00250</strain>
    </source>
</reference>
<dbReference type="EMBL" id="JADEWB010000026">
    <property type="protein sequence ID" value="MBE9235832.1"/>
    <property type="molecule type" value="Genomic_DNA"/>
</dbReference>
<dbReference type="Proteomes" id="UP000606776">
    <property type="component" value="Unassembled WGS sequence"/>
</dbReference>
<evidence type="ECO:0000313" key="1">
    <source>
        <dbReference type="EMBL" id="MBE9235832.1"/>
    </source>
</evidence>
<sequence>MIVKILLSILDEITGVLIDENGASITDEFGNSIEFNNLDFYPEMQLFLWRKRIVPDWAEIQIVYLMREYL</sequence>
<name>A0ABR9VDN5_9CYAN</name>
<accession>A0ABR9VDN5</accession>
<organism evidence="1 2">
    <name type="scientific">Sphaerospermopsis aphanizomenoides LEGE 00250</name>
    <dbReference type="NCBI Taxonomy" id="2777972"/>
    <lineage>
        <taxon>Bacteria</taxon>
        <taxon>Bacillati</taxon>
        <taxon>Cyanobacteriota</taxon>
        <taxon>Cyanophyceae</taxon>
        <taxon>Nostocales</taxon>
        <taxon>Aphanizomenonaceae</taxon>
        <taxon>Sphaerospermopsis</taxon>
        <taxon>Sphaerospermopsis aphanizomenoides</taxon>
    </lineage>
</organism>
<gene>
    <name evidence="1" type="ORF">IQ227_07225</name>
</gene>
<keyword evidence="2" id="KW-1185">Reference proteome</keyword>
<comment type="caution">
    <text evidence="1">The sequence shown here is derived from an EMBL/GenBank/DDBJ whole genome shotgun (WGS) entry which is preliminary data.</text>
</comment>
<proteinExistence type="predicted"/>